<protein>
    <submittedName>
        <fullName evidence="2">Transcriptional regulator with XRE-family HTH domain</fullName>
    </submittedName>
</protein>
<proteinExistence type="predicted"/>
<feature type="domain" description="HTH cro/C1-type" evidence="1">
    <location>
        <begin position="15"/>
        <end position="50"/>
    </location>
</feature>
<dbReference type="PROSITE" id="PS50943">
    <property type="entry name" value="HTH_CROC1"/>
    <property type="match status" value="1"/>
</dbReference>
<dbReference type="CDD" id="cd00093">
    <property type="entry name" value="HTH_XRE"/>
    <property type="match status" value="1"/>
</dbReference>
<keyword evidence="3" id="KW-1185">Reference proteome</keyword>
<dbReference type="SUPFAM" id="SSF47413">
    <property type="entry name" value="lambda repressor-like DNA-binding domains"/>
    <property type="match status" value="1"/>
</dbReference>
<name>A0ABS4U0Q6_9PSEU</name>
<comment type="caution">
    <text evidence="2">The sequence shown here is derived from an EMBL/GenBank/DDBJ whole genome shotgun (WGS) entry which is preliminary data.</text>
</comment>
<dbReference type="EMBL" id="JAGINW010000001">
    <property type="protein sequence ID" value="MBP2329814.1"/>
    <property type="molecule type" value="Genomic_DNA"/>
</dbReference>
<dbReference type="InterPro" id="IPR010982">
    <property type="entry name" value="Lambda_DNA-bd_dom_sf"/>
</dbReference>
<sequence>MARASLSLPFSGARLRHWRERAGLTQQALADACGLSRFQISRWETGDAKPEPGSLNPLVRGLASALKGAGQASLFTLADLLEQK</sequence>
<accession>A0ABS4U0Q6</accession>
<dbReference type="Gene3D" id="1.10.260.40">
    <property type="entry name" value="lambda repressor-like DNA-binding domains"/>
    <property type="match status" value="1"/>
</dbReference>
<evidence type="ECO:0000259" key="1">
    <source>
        <dbReference type="PROSITE" id="PS50943"/>
    </source>
</evidence>
<evidence type="ECO:0000313" key="3">
    <source>
        <dbReference type="Proteomes" id="UP001519332"/>
    </source>
</evidence>
<dbReference type="Pfam" id="PF13560">
    <property type="entry name" value="HTH_31"/>
    <property type="match status" value="1"/>
</dbReference>
<organism evidence="2 3">
    <name type="scientific">Kibdelosporangium banguiense</name>
    <dbReference type="NCBI Taxonomy" id="1365924"/>
    <lineage>
        <taxon>Bacteria</taxon>
        <taxon>Bacillati</taxon>
        <taxon>Actinomycetota</taxon>
        <taxon>Actinomycetes</taxon>
        <taxon>Pseudonocardiales</taxon>
        <taxon>Pseudonocardiaceae</taxon>
        <taxon>Kibdelosporangium</taxon>
    </lineage>
</organism>
<gene>
    <name evidence="2" type="ORF">JOF56_010199</name>
</gene>
<reference evidence="2 3" key="1">
    <citation type="submission" date="2021-03" db="EMBL/GenBank/DDBJ databases">
        <title>Sequencing the genomes of 1000 actinobacteria strains.</title>
        <authorList>
            <person name="Klenk H.-P."/>
        </authorList>
    </citation>
    <scope>NUCLEOTIDE SEQUENCE [LARGE SCALE GENOMIC DNA]</scope>
    <source>
        <strain evidence="2 3">DSM 46670</strain>
    </source>
</reference>
<evidence type="ECO:0000313" key="2">
    <source>
        <dbReference type="EMBL" id="MBP2329814.1"/>
    </source>
</evidence>
<dbReference type="Proteomes" id="UP001519332">
    <property type="component" value="Unassembled WGS sequence"/>
</dbReference>
<dbReference type="RefSeq" id="WP_209646513.1">
    <property type="nucleotide sequence ID" value="NZ_JAGINW010000001.1"/>
</dbReference>
<dbReference type="SMART" id="SM00530">
    <property type="entry name" value="HTH_XRE"/>
    <property type="match status" value="1"/>
</dbReference>
<dbReference type="InterPro" id="IPR001387">
    <property type="entry name" value="Cro/C1-type_HTH"/>
</dbReference>